<evidence type="ECO:0000256" key="1">
    <source>
        <dbReference type="ARBA" id="ARBA00022729"/>
    </source>
</evidence>
<dbReference type="InterPro" id="IPR050955">
    <property type="entry name" value="Plant_Biomass_Hydrol_Est"/>
</dbReference>
<evidence type="ECO:0000313" key="5">
    <source>
        <dbReference type="Proteomes" id="UP001589896"/>
    </source>
</evidence>
<keyword evidence="1" id="KW-0732">Signal</keyword>
<dbReference type="EMBL" id="JBHLTG010000002">
    <property type="protein sequence ID" value="MFC0678182.1"/>
    <property type="molecule type" value="Genomic_DNA"/>
</dbReference>
<dbReference type="Gene3D" id="3.40.50.1820">
    <property type="entry name" value="alpha/beta hydrolase"/>
    <property type="match status" value="1"/>
</dbReference>
<dbReference type="SUPFAM" id="SSF53474">
    <property type="entry name" value="alpha/beta-Hydrolases"/>
    <property type="match status" value="1"/>
</dbReference>
<dbReference type="GO" id="GO:0016787">
    <property type="term" value="F:hydrolase activity"/>
    <property type="evidence" value="ECO:0007669"/>
    <property type="project" value="UniProtKB-KW"/>
</dbReference>
<evidence type="ECO:0000256" key="3">
    <source>
        <dbReference type="SAM" id="MobiDB-lite"/>
    </source>
</evidence>
<gene>
    <name evidence="4" type="ORF">ACFFGH_10055</name>
</gene>
<dbReference type="InterPro" id="IPR029058">
    <property type="entry name" value="AB_hydrolase_fold"/>
</dbReference>
<dbReference type="PANTHER" id="PTHR43037">
    <property type="entry name" value="UNNAMED PRODUCT-RELATED"/>
    <property type="match status" value="1"/>
</dbReference>
<organism evidence="4 5">
    <name type="scientific">Lysobacter korlensis</name>
    <dbReference type="NCBI Taxonomy" id="553636"/>
    <lineage>
        <taxon>Bacteria</taxon>
        <taxon>Pseudomonadati</taxon>
        <taxon>Pseudomonadota</taxon>
        <taxon>Gammaproteobacteria</taxon>
        <taxon>Lysobacterales</taxon>
        <taxon>Lysobacteraceae</taxon>
        <taxon>Lysobacter</taxon>
    </lineage>
</organism>
<dbReference type="PANTHER" id="PTHR43037:SF5">
    <property type="entry name" value="FERULOYL ESTERASE"/>
    <property type="match status" value="1"/>
</dbReference>
<accession>A0ABV6RMG9</accession>
<keyword evidence="5" id="KW-1185">Reference proteome</keyword>
<reference evidence="4 5" key="1">
    <citation type="submission" date="2024-09" db="EMBL/GenBank/DDBJ databases">
        <authorList>
            <person name="Sun Q."/>
            <person name="Mori K."/>
        </authorList>
    </citation>
    <scope>NUCLEOTIDE SEQUENCE [LARGE SCALE GENOMIC DNA]</scope>
    <source>
        <strain evidence="4 5">KCTC 23076</strain>
    </source>
</reference>
<name>A0ABV6RMG9_9GAMM</name>
<evidence type="ECO:0000256" key="2">
    <source>
        <dbReference type="ARBA" id="ARBA00022801"/>
    </source>
</evidence>
<evidence type="ECO:0000313" key="4">
    <source>
        <dbReference type="EMBL" id="MFC0678182.1"/>
    </source>
</evidence>
<dbReference type="RefSeq" id="WP_386667804.1">
    <property type="nucleotide sequence ID" value="NZ_JBHLTG010000002.1"/>
</dbReference>
<protein>
    <submittedName>
        <fullName evidence="4">Alpha/beta hydrolase</fullName>
    </submittedName>
</protein>
<keyword evidence="2 4" id="KW-0378">Hydrolase</keyword>
<proteinExistence type="predicted"/>
<dbReference type="Proteomes" id="UP001589896">
    <property type="component" value="Unassembled WGS sequence"/>
</dbReference>
<sequence length="246" mass="26117">MQHRPDHRLGRLTSPASRRPAHRWAAGVHALEGSTGRRHLLVLPSTPPAAGNSVEATAQSVPAERDLPLIVMLHGSGSDPVRTLRIVEDQADEAGAAVLLPKSSGYTWDAVLGGFGPDVAELDRLLRSVFELVPVDRRRMAVGGFSDGASYALSIGRVNGDLFGSVLAFSPGFVVPGPPNGAPRFFVSHGIADPVLPIERCSRLIVPALRQEGHTVDYREFDGGHVVPPELAKAAIGWVARFPGTG</sequence>
<feature type="region of interest" description="Disordered" evidence="3">
    <location>
        <begin position="1"/>
        <end position="21"/>
    </location>
</feature>
<comment type="caution">
    <text evidence="4">The sequence shown here is derived from an EMBL/GenBank/DDBJ whole genome shotgun (WGS) entry which is preliminary data.</text>
</comment>